<proteinExistence type="predicted"/>
<geneLocation type="plasmid" evidence="3">
    <name>p14057A</name>
</geneLocation>
<accession>A0A218MAS3</accession>
<feature type="transmembrane region" description="Helical" evidence="2">
    <location>
        <begin position="121"/>
        <end position="142"/>
    </location>
</feature>
<feature type="coiled-coil region" evidence="1">
    <location>
        <begin position="64"/>
        <end position="91"/>
    </location>
</feature>
<keyword evidence="2" id="KW-0812">Transmembrane</keyword>
<dbReference type="AlphaFoldDB" id="A0A218MAS3"/>
<evidence type="ECO:0000313" key="3">
    <source>
        <dbReference type="EMBL" id="ASD54088.1"/>
    </source>
</evidence>
<dbReference type="EMBL" id="KY296095">
    <property type="protein sequence ID" value="ASD54088.1"/>
    <property type="molecule type" value="Genomic_DNA"/>
</dbReference>
<keyword evidence="2" id="KW-1133">Transmembrane helix</keyword>
<keyword evidence="3" id="KW-0614">Plasmid</keyword>
<evidence type="ECO:0000256" key="2">
    <source>
        <dbReference type="SAM" id="Phobius"/>
    </source>
</evidence>
<sequence>MMSKRQTDVLDEVRKRALAELNIKVSREDPVFSVVFATEAVLERMTEPLVLAVKQIPGEMGISIEKIASAVEDAEQTVERLVEEGKTALAEVRDTEAKKLVKVVRESLEGSKGVSHTKFSIVMALCFFFASTTLGIGGYSYFAVKDAMKDANYWYTQYKASRK</sequence>
<evidence type="ECO:0000256" key="1">
    <source>
        <dbReference type="SAM" id="Coils"/>
    </source>
</evidence>
<name>A0A218MAS3_PSEAI</name>
<dbReference type="RefSeq" id="WP_034020519.1">
    <property type="nucleotide sequence ID" value="NZ_CP061851.1"/>
</dbReference>
<gene>
    <name evidence="3" type="primary">traM</name>
</gene>
<reference evidence="3" key="1">
    <citation type="journal article" date="2018" name="Virulence">
        <title>Coexistence of two novel resistance plasmids, blaKPC-2-carrying p14057A and tetA(A) -carrying p14057B, in Pseudomonas aeruginosa.</title>
        <authorList>
            <person name="Shi L."/>
            <person name="Liang Q."/>
            <person name="Feng J."/>
            <person name="Zhan Z."/>
            <person name="Zhao Y."/>
            <person name="Yang W."/>
            <person name="Yang H."/>
            <person name="Chen Y."/>
            <person name="Huang M."/>
            <person name="Tong Y."/>
            <person name="Li X."/>
            <person name="Yin Z."/>
            <person name="Wang J."/>
            <person name="Zhou D."/>
        </authorList>
    </citation>
    <scope>NUCLEOTIDE SEQUENCE</scope>
    <source>
        <plasmid evidence="3">p14057A</plasmid>
    </source>
</reference>
<protein>
    <submittedName>
        <fullName evidence="3">Conjugal transfer protein TraM</fullName>
    </submittedName>
</protein>
<keyword evidence="1" id="KW-0175">Coiled coil</keyword>
<keyword evidence="2" id="KW-0472">Membrane</keyword>
<organism evidence="3">
    <name type="scientific">Pseudomonas aeruginosa</name>
    <dbReference type="NCBI Taxonomy" id="287"/>
    <lineage>
        <taxon>Bacteria</taxon>
        <taxon>Pseudomonadati</taxon>
        <taxon>Pseudomonadota</taxon>
        <taxon>Gammaproteobacteria</taxon>
        <taxon>Pseudomonadales</taxon>
        <taxon>Pseudomonadaceae</taxon>
        <taxon>Pseudomonas</taxon>
    </lineage>
</organism>